<accession>A0A382P6B9</accession>
<reference evidence="2" key="1">
    <citation type="submission" date="2018-05" db="EMBL/GenBank/DDBJ databases">
        <authorList>
            <person name="Lanie J.A."/>
            <person name="Ng W.-L."/>
            <person name="Kazmierczak K.M."/>
            <person name="Andrzejewski T.M."/>
            <person name="Davidsen T.M."/>
            <person name="Wayne K.J."/>
            <person name="Tettelin H."/>
            <person name="Glass J.I."/>
            <person name="Rusch D."/>
            <person name="Podicherti R."/>
            <person name="Tsui H.-C.T."/>
            <person name="Winkler M.E."/>
        </authorList>
    </citation>
    <scope>NUCLEOTIDE SEQUENCE</scope>
</reference>
<dbReference type="AlphaFoldDB" id="A0A382P6B9"/>
<proteinExistence type="predicted"/>
<name>A0A382P6B9_9ZZZZ</name>
<dbReference type="PROSITE" id="PS51257">
    <property type="entry name" value="PROKAR_LIPOPROTEIN"/>
    <property type="match status" value="1"/>
</dbReference>
<sequence>MKIMRSLFGLVAFLACIGWACGESAPYLRATDEKDGGRILQVSARTLVSPKGDGPRITLLGVSHLGDPGYYAKIQEKLDAADLVLFEGVGFGDEGPPKKDEGDSSAVSDLQLSFARSMGLVFQLEAIRYDRPHFRNSDISPEALLTRLQGGKLTLPGKGGSGGKDGAAGKAEKGNLQSREFV</sequence>
<evidence type="ECO:0000256" key="1">
    <source>
        <dbReference type="SAM" id="MobiDB-lite"/>
    </source>
</evidence>
<feature type="region of interest" description="Disordered" evidence="1">
    <location>
        <begin position="154"/>
        <end position="182"/>
    </location>
</feature>
<organism evidence="2">
    <name type="scientific">marine metagenome</name>
    <dbReference type="NCBI Taxonomy" id="408172"/>
    <lineage>
        <taxon>unclassified sequences</taxon>
        <taxon>metagenomes</taxon>
        <taxon>ecological metagenomes</taxon>
    </lineage>
</organism>
<protein>
    <submittedName>
        <fullName evidence="2">Uncharacterized protein</fullName>
    </submittedName>
</protein>
<evidence type="ECO:0000313" key="2">
    <source>
        <dbReference type="EMBL" id="SVC68360.1"/>
    </source>
</evidence>
<gene>
    <name evidence="2" type="ORF">METZ01_LOCUS321214</name>
</gene>
<feature type="non-terminal residue" evidence="2">
    <location>
        <position position="182"/>
    </location>
</feature>
<dbReference type="EMBL" id="UINC01104874">
    <property type="protein sequence ID" value="SVC68360.1"/>
    <property type="molecule type" value="Genomic_DNA"/>
</dbReference>
<feature type="compositionally biased region" description="Gly residues" evidence="1">
    <location>
        <begin position="157"/>
        <end position="166"/>
    </location>
</feature>